<name>R8AXJ7_9GAMM</name>
<dbReference type="PATRIC" id="fig|1318628.3.peg.3099"/>
<dbReference type="HOGENOM" id="CLU_278074_0_0_6"/>
<evidence type="ECO:0000313" key="3">
    <source>
        <dbReference type="EMBL" id="EON91068.1"/>
    </source>
</evidence>
<reference evidence="3 4" key="1">
    <citation type="journal article" date="2013" name="Genome Announc.">
        <title>Draft Genome Sequence of the Moderately Halophilic Bacterium Marinobacter lipolyticus Strain SM19.</title>
        <authorList>
            <person name="Papke R.T."/>
            <person name="de la Haba R.R."/>
            <person name="Infante-Dominguez C."/>
            <person name="Perez D."/>
            <person name="Sanchez-Porro C."/>
            <person name="Lapierre P."/>
            <person name="Ventosa A."/>
        </authorList>
    </citation>
    <scope>NUCLEOTIDE SEQUENCE [LARGE SCALE GENOMIC DNA]</scope>
    <source>
        <strain evidence="3 4">SM19</strain>
    </source>
</reference>
<dbReference type="InterPro" id="IPR032812">
    <property type="entry name" value="SbsA_Ig"/>
</dbReference>
<dbReference type="Proteomes" id="UP000016540">
    <property type="component" value="Unassembled WGS sequence"/>
</dbReference>
<accession>R8AXJ7</accession>
<gene>
    <name evidence="3" type="ORF">MARLIPOL_15502</name>
</gene>
<dbReference type="RefSeq" id="WP_012139285.1">
    <property type="nucleotide sequence ID" value="NZ_KE007327.1"/>
</dbReference>
<evidence type="ECO:0000313" key="4">
    <source>
        <dbReference type="Proteomes" id="UP000016540"/>
    </source>
</evidence>
<dbReference type="Gene3D" id="2.60.40.1220">
    <property type="match status" value="1"/>
</dbReference>
<evidence type="ECO:0000259" key="2">
    <source>
        <dbReference type="Pfam" id="PF13205"/>
    </source>
</evidence>
<dbReference type="eggNOG" id="ENOG502ZEE0">
    <property type="taxonomic scope" value="Bacteria"/>
</dbReference>
<sequence length="1056" mass="112526">MNGSPISSKGLLQVAVPTMAFPRKALLIMMMVGIGLAGCGGEKQSIQDIDNSPGELYFSYPAADQAAVPVTAPVFMRFTRALSLDENELSPELLRLESDQGEVIALTDLTMTSGQQGIAARPQQPLKPGTRYTLINKGLGTEMGEITLPGGGISFTTAPATQGPLLDRTEGNGFRVARFIPKGDDAYPATDISVIRIQFTEPVDEQTLIYGDTISLLDASNEPVPAEMYVQGHRVTVDPEGDLDPSQTYSISLTEGIRSTIADAPLELPPEAPWTITPLDSTSPKGVRERMAQTATTDTGKLALSGENFNSVNLSSLLLGSNNTTTATGTVFAELGFIPKFENAGQSVPLRIERGALMTGSDVVVNVAGALPAGFSSEAVEVRFLSDANGFLMKNPHTDNENAPRLVELYIDMALNTGNTIANAALGQELLHVHLVGTALVEDGTLSIEAVGVIEPDVMGVDVASGLISFRLESYRNPDDAPAESSFADSEAPTIKSWVPGEDNQDKFRPGDPVIVYLSEPVLPGSVTRESITLIKDGVEQPFTHSLNGSVLSVRPTSALEHGAHYSLLLNGITDLAGHSLSAPQLDFELAPTLDGTPSDQSPIALTTLPGFPCAKSSVDTANGHQGRCSGGQASDDLLPITQHPGNQPIAVRFSQDIEPATIIAGDSLTIESFEDGGWTPVPTADYTLQTGPRHLLITPMVSWSENTLYRYTLNANTPIRSVANLPLQTEILTQGTRDQGNRTFGGQPLVNYFTAAKPLSDRVALPLRNLPAADANADLAYQSGLEAGSVSGESMPNAAGLRASGVSAINEETLVQGANIGCAYALDCEKDQYIYLSAMLDTIVAGDTDDNGNIPVDILPSILATTSSSVWAFIDTSFVDAFPDFVLSVDLSENEEIPTGPMLMRIRYDENDDGHSVPPKGKIRSDENGDLTFETTLNVYLDAPYLNPSIGPANLGHNLRSYPIDQLVLKGPITFLDDGRMQIALENVEAVPIDVEVTGQIDITADNTDGICGSILFQWLCEGIANEAIDANTRIHLEIPAGQLRLNYISPYTQH</sequence>
<organism evidence="3 4">
    <name type="scientific">Marinobacter lipolyticus SM19</name>
    <dbReference type="NCBI Taxonomy" id="1318628"/>
    <lineage>
        <taxon>Bacteria</taxon>
        <taxon>Pseudomonadati</taxon>
        <taxon>Pseudomonadota</taxon>
        <taxon>Gammaproteobacteria</taxon>
        <taxon>Pseudomonadales</taxon>
        <taxon>Marinobacteraceae</taxon>
        <taxon>Marinobacter</taxon>
    </lineage>
</organism>
<dbReference type="EMBL" id="ASAD01000020">
    <property type="protein sequence ID" value="EON91068.1"/>
    <property type="molecule type" value="Genomic_DNA"/>
</dbReference>
<dbReference type="Pfam" id="PF13205">
    <property type="entry name" value="Big_5"/>
    <property type="match status" value="2"/>
</dbReference>
<dbReference type="InterPro" id="IPR014755">
    <property type="entry name" value="Cu-Rt/internalin_Ig-like"/>
</dbReference>
<feature type="domain" description="SbsA Ig-like" evidence="2">
    <location>
        <begin position="192"/>
        <end position="260"/>
    </location>
</feature>
<comment type="caution">
    <text evidence="3">The sequence shown here is derived from an EMBL/GenBank/DDBJ whole genome shotgun (WGS) entry which is preliminary data.</text>
</comment>
<keyword evidence="4" id="KW-1185">Reference proteome</keyword>
<proteinExistence type="predicted"/>
<protein>
    <recommendedName>
        <fullName evidence="2">SbsA Ig-like domain-containing protein</fullName>
    </recommendedName>
</protein>
<keyword evidence="1" id="KW-0732">Signal</keyword>
<evidence type="ECO:0000256" key="1">
    <source>
        <dbReference type="ARBA" id="ARBA00022729"/>
    </source>
</evidence>
<dbReference type="AlphaFoldDB" id="R8AXJ7"/>
<feature type="domain" description="SbsA Ig-like" evidence="2">
    <location>
        <begin position="489"/>
        <end position="584"/>
    </location>
</feature>